<dbReference type="PeptideAtlas" id="Q9XXI8"/>
<dbReference type="PANTHER" id="PTHR31006:SF9">
    <property type="entry name" value="F-BOX DOMAIN-CONTAINING PROTEIN"/>
    <property type="match status" value="1"/>
</dbReference>
<dbReference type="InterPro" id="IPR042317">
    <property type="entry name" value="She-1-like"/>
</dbReference>
<dbReference type="OMA" id="MEDWYFR"/>
<dbReference type="WormBase" id="Y17G7B.8">
    <property type="protein sequence ID" value="CE19041"/>
    <property type="gene ID" value="WBGene00012462"/>
</dbReference>
<accession>Q9XXI8</accession>
<dbReference type="AlphaFoldDB" id="Q9XXI8"/>
<evidence type="ECO:0000313" key="4">
    <source>
        <dbReference type="WormBase" id="Y17G7B.8"/>
    </source>
</evidence>
<keyword evidence="5" id="KW-1267">Proteomics identification</keyword>
<gene>
    <name evidence="2" type="ORF">CELE_Y17G7B.8</name>
    <name evidence="2 4" type="ORF">Y17G7B.8</name>
</gene>
<dbReference type="FunCoup" id="Q9XXI8">
    <property type="interactions" value="340"/>
</dbReference>
<dbReference type="eggNOG" id="ENOG502THYR">
    <property type="taxonomic scope" value="Eukaryota"/>
</dbReference>
<dbReference type="GO" id="GO:0045087">
    <property type="term" value="P:innate immune response"/>
    <property type="evidence" value="ECO:0007007"/>
    <property type="project" value="WormBase"/>
</dbReference>
<dbReference type="Proteomes" id="UP000001940">
    <property type="component" value="Chromosome II"/>
</dbReference>
<protein>
    <submittedName>
        <fullName evidence="2">F-box domain-containing protein</fullName>
    </submittedName>
</protein>
<sequence length="344" mass="40283">MAPKCWSNLPSDVKREVLEHGDCQQWFNVRLCSRADMNLVDSLKLRIPFLKIQISNTTFSIIIVESPSAILRIDLHQKSGGNAEFSVEIFKNSDLELGNLIKTIENTTLDAEISNLLEKSIFHRKIDIATCQIQADGLQAENPVLAMIHAKFTENAPKKLIFSGKSMEENRFLAKFFENLNIDFVFRSWRKDLSREWGEGMNHLRIKIFEVSKWTTLLGDFEHFTAYDEIEPVMYMARILSRPMKRSHWFPGFHVPVAERLFRQIFRQEMFEKFENHSIRKSPINLKLWIFVKFTKCGISIFVGDPKDFNERDGTCDLEWMCPNCAPKTMENWFFRETIGKLHF</sequence>
<dbReference type="PANTHER" id="PTHR31006">
    <property type="entry name" value="F-BOX DOMAIN-CONTAINING PROTEIN-RELATED-RELATED"/>
    <property type="match status" value="1"/>
</dbReference>
<proteinExistence type="evidence at protein level"/>
<dbReference type="KEGG" id="cel:CELE_Y17G7B.8"/>
<dbReference type="CTD" id="189455"/>
<dbReference type="OrthoDB" id="5863040at2759"/>
<reference evidence="2 3" key="1">
    <citation type="journal article" date="1998" name="Science">
        <title>Genome sequence of the nematode C. elegans: a platform for investigating biology.</title>
        <authorList>
            <consortium name="The C. elegans sequencing consortium"/>
            <person name="Sulson J.E."/>
            <person name="Waterston R."/>
        </authorList>
    </citation>
    <scope>NUCLEOTIDE SEQUENCE [LARGE SCALE GENOMIC DNA]</scope>
    <source>
        <strain evidence="2 3">Bristol N2</strain>
    </source>
</reference>
<dbReference type="RefSeq" id="NP_496561.1">
    <property type="nucleotide sequence ID" value="NM_064160.1"/>
</dbReference>
<evidence type="ECO:0000313" key="2">
    <source>
        <dbReference type="EMBL" id="CAA19453.1"/>
    </source>
</evidence>
<dbReference type="AGR" id="WB:WBGene00012462"/>
<dbReference type="InterPro" id="IPR001810">
    <property type="entry name" value="F-box_dom"/>
</dbReference>
<feature type="domain" description="F-box" evidence="1">
    <location>
        <begin position="6"/>
        <end position="46"/>
    </location>
</feature>
<dbReference type="GeneID" id="189455"/>
<keyword evidence="3" id="KW-1185">Reference proteome</keyword>
<dbReference type="PIR" id="T26499">
    <property type="entry name" value="T26499"/>
</dbReference>
<dbReference type="EMBL" id="BX284602">
    <property type="protein sequence ID" value="CAA19453.1"/>
    <property type="molecule type" value="Genomic_DNA"/>
</dbReference>
<dbReference type="IntAct" id="Q9XXI8">
    <property type="interactions" value="1"/>
</dbReference>
<dbReference type="Pfam" id="PF00646">
    <property type="entry name" value="F-box"/>
    <property type="match status" value="1"/>
</dbReference>
<dbReference type="InParanoid" id="Q9XXI8"/>
<dbReference type="Bgee" id="WBGene00012462">
    <property type="expression patterns" value="Expressed in larva and 4 other cell types or tissues"/>
</dbReference>
<organism evidence="2 3">
    <name type="scientific">Caenorhabditis elegans</name>
    <dbReference type="NCBI Taxonomy" id="6239"/>
    <lineage>
        <taxon>Eukaryota</taxon>
        <taxon>Metazoa</taxon>
        <taxon>Ecdysozoa</taxon>
        <taxon>Nematoda</taxon>
        <taxon>Chromadorea</taxon>
        <taxon>Rhabditida</taxon>
        <taxon>Rhabditina</taxon>
        <taxon>Rhabditomorpha</taxon>
        <taxon>Rhabditoidea</taxon>
        <taxon>Rhabditidae</taxon>
        <taxon>Peloderinae</taxon>
        <taxon>Caenorhabditis</taxon>
    </lineage>
</organism>
<evidence type="ECO:0000313" key="3">
    <source>
        <dbReference type="Proteomes" id="UP000001940"/>
    </source>
</evidence>
<evidence type="ECO:0007829" key="5">
    <source>
        <dbReference type="PeptideAtlas" id="Q9XXI8"/>
    </source>
</evidence>
<dbReference type="HOGENOM" id="CLU_804722_0_0_1"/>
<dbReference type="UCSC" id="Y17G7B.8">
    <property type="organism name" value="c. elegans"/>
</dbReference>
<name>Q9XXI8_CAEEL</name>
<dbReference type="PaxDb" id="6239-Y17G7B.8"/>
<evidence type="ECO:0000259" key="1">
    <source>
        <dbReference type="Pfam" id="PF00646"/>
    </source>
</evidence>